<reference evidence="2 3" key="1">
    <citation type="journal article" date="2014" name="Nature">
        <title>An environmental bacterial taxon with a large and distinct metabolic repertoire.</title>
        <authorList>
            <person name="Wilson M.C."/>
            <person name="Mori T."/>
            <person name="Ruckert C."/>
            <person name="Uria A.R."/>
            <person name="Helf M.J."/>
            <person name="Takada K."/>
            <person name="Gernert C."/>
            <person name="Steffens U.A."/>
            <person name="Heycke N."/>
            <person name="Schmitt S."/>
            <person name="Rinke C."/>
            <person name="Helfrich E.J."/>
            <person name="Brachmann A.O."/>
            <person name="Gurgui C."/>
            <person name="Wakimoto T."/>
            <person name="Kracht M."/>
            <person name="Crusemann M."/>
            <person name="Hentschel U."/>
            <person name="Abe I."/>
            <person name="Matsunaga S."/>
            <person name="Kalinowski J."/>
            <person name="Takeyama H."/>
            <person name="Piel J."/>
        </authorList>
    </citation>
    <scope>NUCLEOTIDE SEQUENCE [LARGE SCALE GENOMIC DNA]</scope>
    <source>
        <strain evidence="3">TSY1</strain>
    </source>
</reference>
<feature type="region of interest" description="Disordered" evidence="1">
    <location>
        <begin position="53"/>
        <end position="87"/>
    </location>
</feature>
<gene>
    <name evidence="2" type="ORF">ETSY1_38350</name>
</gene>
<dbReference type="AlphaFoldDB" id="W4L7H7"/>
<organism evidence="2 3">
    <name type="scientific">Entotheonella factor</name>
    <dbReference type="NCBI Taxonomy" id="1429438"/>
    <lineage>
        <taxon>Bacteria</taxon>
        <taxon>Pseudomonadati</taxon>
        <taxon>Nitrospinota/Tectimicrobiota group</taxon>
        <taxon>Candidatus Tectimicrobiota</taxon>
        <taxon>Candidatus Entotheonellia</taxon>
        <taxon>Candidatus Entotheonellales</taxon>
        <taxon>Candidatus Entotheonellaceae</taxon>
        <taxon>Candidatus Entotheonella</taxon>
    </lineage>
</organism>
<protein>
    <recommendedName>
        <fullName evidence="4">DUF4124 domain-containing protein</fullName>
    </recommendedName>
</protein>
<evidence type="ECO:0000256" key="1">
    <source>
        <dbReference type="SAM" id="MobiDB-lite"/>
    </source>
</evidence>
<evidence type="ECO:0008006" key="4">
    <source>
        <dbReference type="Google" id="ProtNLM"/>
    </source>
</evidence>
<dbReference type="Proteomes" id="UP000019141">
    <property type="component" value="Unassembled WGS sequence"/>
</dbReference>
<proteinExistence type="predicted"/>
<keyword evidence="3" id="KW-1185">Reference proteome</keyword>
<dbReference type="EMBL" id="AZHW01001198">
    <property type="protein sequence ID" value="ETW93640.1"/>
    <property type="molecule type" value="Genomic_DNA"/>
</dbReference>
<dbReference type="HOGENOM" id="CLU_1515210_0_0_7"/>
<evidence type="ECO:0000313" key="2">
    <source>
        <dbReference type="EMBL" id="ETW93640.1"/>
    </source>
</evidence>
<accession>W4L7H7</accession>
<comment type="caution">
    <text evidence="2">The sequence shown here is derived from an EMBL/GenBank/DDBJ whole genome shotgun (WGS) entry which is preliminary data.</text>
</comment>
<dbReference type="PATRIC" id="fig|1429438.4.peg.7197"/>
<sequence>MQKQRLGFITAAILITASIWAAPALADMFYYRDAQGQLHLTNVWSRIPPAYRSQAARNRRPEQGGPTQAANETAKLPPAPSLPPRKEGRVVRRAATASPHAAPVNARVFGLLSLQMSDFEVLRRLGPPAAISDVGENALALSGRRNRAIRITTSSQRWYYPGTARTPATRLEFQGGVLVSKTRLHH</sequence>
<evidence type="ECO:0000313" key="3">
    <source>
        <dbReference type="Proteomes" id="UP000019141"/>
    </source>
</evidence>
<name>W4L7H7_ENTF1</name>